<reference evidence="2" key="1">
    <citation type="submission" date="2016-11" db="EMBL/GenBank/DDBJ databases">
        <authorList>
            <person name="Varghese N."/>
            <person name="Submissions S."/>
        </authorList>
    </citation>
    <scope>NUCLEOTIDE SEQUENCE [LARGE SCALE GENOMIC DNA]</scope>
    <source>
        <strain evidence="2">DSM 24724</strain>
    </source>
</reference>
<sequence>MPNAMITTYTYIPLVGVSTITDPKGDKITYTYDSFGRLEFVKDKNNNILSQNQYNYKQ</sequence>
<keyword evidence="2" id="KW-1185">Reference proteome</keyword>
<dbReference type="EMBL" id="FRBT01000022">
    <property type="protein sequence ID" value="SHM98777.1"/>
    <property type="molecule type" value="Genomic_DNA"/>
</dbReference>
<dbReference type="Proteomes" id="UP000184028">
    <property type="component" value="Unassembled WGS sequence"/>
</dbReference>
<dbReference type="InterPro" id="IPR006530">
    <property type="entry name" value="YD"/>
</dbReference>
<organism evidence="1 2">
    <name type="scientific">Flavobacterium chilense</name>
    <dbReference type="NCBI Taxonomy" id="946677"/>
    <lineage>
        <taxon>Bacteria</taxon>
        <taxon>Pseudomonadati</taxon>
        <taxon>Bacteroidota</taxon>
        <taxon>Flavobacteriia</taxon>
        <taxon>Flavobacteriales</taxon>
        <taxon>Flavobacteriaceae</taxon>
        <taxon>Flavobacterium</taxon>
    </lineage>
</organism>
<dbReference type="Gene3D" id="2.180.10.10">
    <property type="entry name" value="RHS repeat-associated core"/>
    <property type="match status" value="1"/>
</dbReference>
<evidence type="ECO:0000313" key="2">
    <source>
        <dbReference type="Proteomes" id="UP000184028"/>
    </source>
</evidence>
<gene>
    <name evidence="1" type="ORF">SAMN05444484_1222</name>
</gene>
<protein>
    <submittedName>
        <fullName evidence="1">YD repeat-containing protein</fullName>
    </submittedName>
</protein>
<dbReference type="NCBIfam" id="TIGR01643">
    <property type="entry name" value="YD_repeat_2x"/>
    <property type="match status" value="1"/>
</dbReference>
<dbReference type="STRING" id="946677.SAMN05444484_1222"/>
<accession>A0A1M7N5B3</accession>
<proteinExistence type="predicted"/>
<evidence type="ECO:0000313" key="1">
    <source>
        <dbReference type="EMBL" id="SHM98777.1"/>
    </source>
</evidence>
<name>A0A1M7N5B3_9FLAO</name>
<dbReference type="AlphaFoldDB" id="A0A1M7N5B3"/>
<dbReference type="InterPro" id="IPR031325">
    <property type="entry name" value="RHS_repeat"/>
</dbReference>
<dbReference type="Pfam" id="PF05593">
    <property type="entry name" value="RHS_repeat"/>
    <property type="match status" value="1"/>
</dbReference>